<comment type="caution">
    <text evidence="2">The sequence shown here is derived from an EMBL/GenBank/DDBJ whole genome shotgun (WGS) entry which is preliminary data.</text>
</comment>
<feature type="transmembrane region" description="Helical" evidence="1">
    <location>
        <begin position="6"/>
        <end position="24"/>
    </location>
</feature>
<evidence type="ECO:0000313" key="2">
    <source>
        <dbReference type="EMBL" id="KKL08450.1"/>
    </source>
</evidence>
<name>A0A0F9AGB8_9ZZZZ</name>
<protein>
    <submittedName>
        <fullName evidence="2">Uncharacterized protein</fullName>
    </submittedName>
</protein>
<proteinExistence type="predicted"/>
<keyword evidence="1" id="KW-0812">Transmembrane</keyword>
<reference evidence="2" key="1">
    <citation type="journal article" date="2015" name="Nature">
        <title>Complex archaea that bridge the gap between prokaryotes and eukaryotes.</title>
        <authorList>
            <person name="Spang A."/>
            <person name="Saw J.H."/>
            <person name="Jorgensen S.L."/>
            <person name="Zaremba-Niedzwiedzka K."/>
            <person name="Martijn J."/>
            <person name="Lind A.E."/>
            <person name="van Eijk R."/>
            <person name="Schleper C."/>
            <person name="Guy L."/>
            <person name="Ettema T.J."/>
        </authorList>
    </citation>
    <scope>NUCLEOTIDE SEQUENCE</scope>
</reference>
<accession>A0A0F9AGB8</accession>
<sequence>MFYQQSPTYAIIIIIVFIVGYLFIKSRRSGSSGLFGFMKGNVQQQNSNMDDVITIMMLQQLFNNSNSYQRNDDVVKEKKDRKLEETTQEILDLLDE</sequence>
<dbReference type="EMBL" id="LAZR01042874">
    <property type="protein sequence ID" value="KKL08450.1"/>
    <property type="molecule type" value="Genomic_DNA"/>
</dbReference>
<keyword evidence="1" id="KW-1133">Transmembrane helix</keyword>
<keyword evidence="1" id="KW-0472">Membrane</keyword>
<dbReference type="AlphaFoldDB" id="A0A0F9AGB8"/>
<organism evidence="2">
    <name type="scientific">marine sediment metagenome</name>
    <dbReference type="NCBI Taxonomy" id="412755"/>
    <lineage>
        <taxon>unclassified sequences</taxon>
        <taxon>metagenomes</taxon>
        <taxon>ecological metagenomes</taxon>
    </lineage>
</organism>
<gene>
    <name evidence="2" type="ORF">LCGC14_2575750</name>
</gene>
<evidence type="ECO:0000256" key="1">
    <source>
        <dbReference type="SAM" id="Phobius"/>
    </source>
</evidence>